<evidence type="ECO:0000313" key="2">
    <source>
        <dbReference type="Proteomes" id="UP000036938"/>
    </source>
</evidence>
<evidence type="ECO:0000313" key="1">
    <source>
        <dbReference type="EMBL" id="KNG92099.1"/>
    </source>
</evidence>
<comment type="caution">
    <text evidence="1">The sequence shown here is derived from an EMBL/GenBank/DDBJ whole genome shotgun (WGS) entry which is preliminary data.</text>
</comment>
<gene>
    <name evidence="1" type="ORF">ATO11_19055</name>
</gene>
<protein>
    <recommendedName>
        <fullName evidence="3">DUF4815 domain-containing protein</fullName>
    </recommendedName>
</protein>
<organism evidence="1 2">
    <name type="scientific">Pseudaestuariivita atlantica</name>
    <dbReference type="NCBI Taxonomy" id="1317121"/>
    <lineage>
        <taxon>Bacteria</taxon>
        <taxon>Pseudomonadati</taxon>
        <taxon>Pseudomonadota</taxon>
        <taxon>Alphaproteobacteria</taxon>
        <taxon>Rhodobacterales</taxon>
        <taxon>Paracoccaceae</taxon>
        <taxon>Pseudaestuariivita</taxon>
    </lineage>
</organism>
<sequence length="1040" mass="107803">MADEQGTTVEDITFFNRHIPPLEAGDFVITAWQEVQSTSVAEGGEEIPKTQFPDGQRLTQTFSVTAPRFALDPSEIHAVFPPQGGLGAYDQNLPSVVLSGGALPWERQMNTGSVDDGTPYLAVLLVRAGELAKPLTTYRASEILDPGPGILPPQLTPEVQDKLDEVTAVRVTAGGSGYTSATVAFSGGDGGVGATATADIADGVVTAIAVDAGGSGYTSAPIVSIAGGGAGFAATAVVTDGAVTAIRIASGGTGYPQGAAISMKGGGGTGARASATVTDGMIAGITVTAPGELYKSDPEVTITGDGSGATGVAARGVQGRAIDLSTADFAALMPRYTPGGTSEPRWLAHVRQVSTVAKADTLVTGDGEHSVVVGNRFPLPGPGPVAALTLEATGNGYTSPPAIAFEGGGGSGASAVAILNDTGQVEDVQILAGGTGYTSPPTVTFSGGGGSGAAAVAQTAGTWQAHLVSLEGFTDFLGDTPDWTDPATKEPVDRVRVVSLYNWTFQCLSEFGNFRDLMLNLGAPALGPGGKDALLLRLPDPGPGDGSAQAQQVSAALAQGYTALEYQTRSGVDTFAWYRGPLTPLPVPGFDHDPWQNAGSAMIYDEATGVFDQSYAAGWQAGRLQALSDQNFATELRKWRRGGISLANLLLERINQAPSGILKEKLPSPNLANDDPATVAELETLLESDLFSDAVMEYLTEEFRTSLAPKLGLADAAPLGSAATLAFTAPEPAPPPNVVEALKSLMAQPAVGTLLQQLNGSALASVEPTPLSYVVEWLGRLRLMAGLPFAQMVPDTRALPPESLRFFYVDPNYQSALLDGALSVAIENSQEVLYQSLNYELLDHGTLQESFQTRAKLTGATVANPQATPGVPLVGCLMRSAVVAGWPGLEVKAYATSTNSADNQPVPSNPIQPLRIAHLAPEVLFCLFPEPPAWVEFGEPKEQLAFGIEDTQAVDLRYVSDVEGHQTGTIIAGQSVPIASYFRGGDVARVLDIGKLSAGIEAALTSAYGGTLPNTFDSADFAIQMVRSPEQMIFQNQSAT</sequence>
<name>A0A0L1JK15_9RHOB</name>
<reference evidence="1 2" key="1">
    <citation type="journal article" date="2015" name="Int. J. Syst. Evol. Microbiol.">
        <title>Aestuariivita atlantica sp. nov., isolated from deep sea sediment of the Atlantic Ocean.</title>
        <authorList>
            <person name="Li G."/>
            <person name="Lai Q."/>
            <person name="Du Y."/>
            <person name="Liu X."/>
            <person name="Sun F."/>
            <person name="Shao Z."/>
        </authorList>
    </citation>
    <scope>NUCLEOTIDE SEQUENCE [LARGE SCALE GENOMIC DNA]</scope>
    <source>
        <strain evidence="1 2">22II-S11-z3</strain>
    </source>
</reference>
<dbReference type="AlphaFoldDB" id="A0A0L1JK15"/>
<dbReference type="PATRIC" id="fig|1317121.7.peg.918"/>
<dbReference type="RefSeq" id="WP_050532513.1">
    <property type="nucleotide sequence ID" value="NZ_AQQZ01000015.1"/>
</dbReference>
<dbReference type="Proteomes" id="UP000036938">
    <property type="component" value="Unassembled WGS sequence"/>
</dbReference>
<accession>A0A0L1JK15</accession>
<proteinExistence type="predicted"/>
<dbReference type="EMBL" id="AQQZ01000015">
    <property type="protein sequence ID" value="KNG92099.1"/>
    <property type="molecule type" value="Genomic_DNA"/>
</dbReference>
<dbReference type="OrthoDB" id="4846903at2"/>
<evidence type="ECO:0008006" key="3">
    <source>
        <dbReference type="Google" id="ProtNLM"/>
    </source>
</evidence>
<keyword evidence="2" id="KW-1185">Reference proteome</keyword>
<dbReference type="STRING" id="1317121.ATO11_19055"/>